<dbReference type="EMBL" id="JACEFO010002816">
    <property type="protein sequence ID" value="KAF8648375.1"/>
    <property type="molecule type" value="Genomic_DNA"/>
</dbReference>
<proteinExistence type="predicted"/>
<name>A0A835A158_9POAL</name>
<comment type="caution">
    <text evidence="3">The sequence shown here is derived from an EMBL/GenBank/DDBJ whole genome shotgun (WGS) entry which is preliminary data.</text>
</comment>
<sequence length="82" mass="8373">MASSTKAARFLVVALFVVTAVILPSSVCHGIRSAGVGSGSLDPNHPVCIRGPCGPGEPYGTRPGGGYSSYPTAPPRKENLHP</sequence>
<keyword evidence="4" id="KW-1185">Reference proteome</keyword>
<evidence type="ECO:0000256" key="2">
    <source>
        <dbReference type="SAM" id="SignalP"/>
    </source>
</evidence>
<evidence type="ECO:0000313" key="3">
    <source>
        <dbReference type="EMBL" id="KAF8648375.1"/>
    </source>
</evidence>
<gene>
    <name evidence="3" type="ORF">HU200_064961</name>
</gene>
<feature type="signal peptide" evidence="2">
    <location>
        <begin position="1"/>
        <end position="30"/>
    </location>
</feature>
<reference evidence="3" key="1">
    <citation type="submission" date="2020-07" db="EMBL/GenBank/DDBJ databases">
        <title>Genome sequence and genetic diversity analysis of an under-domesticated orphan crop, white fonio (Digitaria exilis).</title>
        <authorList>
            <person name="Bennetzen J.L."/>
            <person name="Chen S."/>
            <person name="Ma X."/>
            <person name="Wang X."/>
            <person name="Yssel A.E.J."/>
            <person name="Chaluvadi S.R."/>
            <person name="Johnson M."/>
            <person name="Gangashetty P."/>
            <person name="Hamidou F."/>
            <person name="Sanogo M.D."/>
            <person name="Zwaenepoel A."/>
            <person name="Wallace J."/>
            <person name="Van De Peer Y."/>
            <person name="Van Deynze A."/>
        </authorList>
    </citation>
    <scope>NUCLEOTIDE SEQUENCE</scope>
    <source>
        <tissue evidence="3">Leaves</tissue>
    </source>
</reference>
<keyword evidence="2" id="KW-0732">Signal</keyword>
<organism evidence="3 4">
    <name type="scientific">Digitaria exilis</name>
    <dbReference type="NCBI Taxonomy" id="1010633"/>
    <lineage>
        <taxon>Eukaryota</taxon>
        <taxon>Viridiplantae</taxon>
        <taxon>Streptophyta</taxon>
        <taxon>Embryophyta</taxon>
        <taxon>Tracheophyta</taxon>
        <taxon>Spermatophyta</taxon>
        <taxon>Magnoliopsida</taxon>
        <taxon>Liliopsida</taxon>
        <taxon>Poales</taxon>
        <taxon>Poaceae</taxon>
        <taxon>PACMAD clade</taxon>
        <taxon>Panicoideae</taxon>
        <taxon>Panicodae</taxon>
        <taxon>Paniceae</taxon>
        <taxon>Anthephorinae</taxon>
        <taxon>Digitaria</taxon>
    </lineage>
</organism>
<dbReference type="OrthoDB" id="715063at2759"/>
<dbReference type="Proteomes" id="UP000636709">
    <property type="component" value="Unassembled WGS sequence"/>
</dbReference>
<dbReference type="AlphaFoldDB" id="A0A835A158"/>
<evidence type="ECO:0000313" key="4">
    <source>
        <dbReference type="Proteomes" id="UP000636709"/>
    </source>
</evidence>
<feature type="chain" id="PRO_5032866685" evidence="2">
    <location>
        <begin position="31"/>
        <end position="82"/>
    </location>
</feature>
<accession>A0A835A158</accession>
<protein>
    <submittedName>
        <fullName evidence="3">Uncharacterized protein</fullName>
    </submittedName>
</protein>
<evidence type="ECO:0000256" key="1">
    <source>
        <dbReference type="SAM" id="MobiDB-lite"/>
    </source>
</evidence>
<feature type="region of interest" description="Disordered" evidence="1">
    <location>
        <begin position="52"/>
        <end position="82"/>
    </location>
</feature>